<feature type="binding site" evidence="6">
    <location>
        <position position="92"/>
    </location>
    <ligand>
        <name>FAD</name>
        <dbReference type="ChEBI" id="CHEBI:57692"/>
    </ligand>
</feature>
<dbReference type="GO" id="GO:0044550">
    <property type="term" value="P:secondary metabolite biosynthetic process"/>
    <property type="evidence" value="ECO:0007669"/>
    <property type="project" value="TreeGrafter"/>
</dbReference>
<dbReference type="InterPro" id="IPR007867">
    <property type="entry name" value="GMC_OxRtase_C"/>
</dbReference>
<keyword evidence="3" id="KW-0285">Flavoprotein</keyword>
<reference evidence="9" key="2">
    <citation type="submission" date="2023-05" db="EMBL/GenBank/DDBJ databases">
        <authorList>
            <consortium name="Lawrence Berkeley National Laboratory"/>
            <person name="Steindorff A."/>
            <person name="Hensen N."/>
            <person name="Bonometti L."/>
            <person name="Westerberg I."/>
            <person name="Brannstrom I.O."/>
            <person name="Guillou S."/>
            <person name="Cros-Aarteil S."/>
            <person name="Calhoun S."/>
            <person name="Haridas S."/>
            <person name="Kuo A."/>
            <person name="Mondo S."/>
            <person name="Pangilinan J."/>
            <person name="Riley R."/>
            <person name="Labutti K."/>
            <person name="Andreopoulos B."/>
            <person name="Lipzen A."/>
            <person name="Chen C."/>
            <person name="Yanf M."/>
            <person name="Daum C."/>
            <person name="Ng V."/>
            <person name="Clum A."/>
            <person name="Ohm R."/>
            <person name="Martin F."/>
            <person name="Silar P."/>
            <person name="Natvig D."/>
            <person name="Lalanne C."/>
            <person name="Gautier V."/>
            <person name="Ament-Velasquez S.L."/>
            <person name="Kruys A."/>
            <person name="Hutchinson M.I."/>
            <person name="Powell A.J."/>
            <person name="Barry K."/>
            <person name="Miller A.N."/>
            <person name="Grigoriev I.V."/>
            <person name="Debuchy R."/>
            <person name="Gladieux P."/>
            <person name="Thoren M.H."/>
            <person name="Johannesson H."/>
        </authorList>
    </citation>
    <scope>NUCLEOTIDE SEQUENCE</scope>
    <source>
        <strain evidence="9">PSN243</strain>
    </source>
</reference>
<comment type="cofactor">
    <cofactor evidence="1 6">
        <name>FAD</name>
        <dbReference type="ChEBI" id="CHEBI:57692"/>
    </cofactor>
</comment>
<dbReference type="InterPro" id="IPR036188">
    <property type="entry name" value="FAD/NAD-bd_sf"/>
</dbReference>
<keyword evidence="10" id="KW-1185">Reference proteome</keyword>
<dbReference type="GO" id="GO:0050660">
    <property type="term" value="F:flavin adenine dinucleotide binding"/>
    <property type="evidence" value="ECO:0007669"/>
    <property type="project" value="InterPro"/>
</dbReference>
<reference evidence="9" key="1">
    <citation type="journal article" date="2023" name="Mol. Phylogenet. Evol.">
        <title>Genome-scale phylogeny and comparative genomics of the fungal order Sordariales.</title>
        <authorList>
            <person name="Hensen N."/>
            <person name="Bonometti L."/>
            <person name="Westerberg I."/>
            <person name="Brannstrom I.O."/>
            <person name="Guillou S."/>
            <person name="Cros-Aarteil S."/>
            <person name="Calhoun S."/>
            <person name="Haridas S."/>
            <person name="Kuo A."/>
            <person name="Mondo S."/>
            <person name="Pangilinan J."/>
            <person name="Riley R."/>
            <person name="LaButti K."/>
            <person name="Andreopoulos B."/>
            <person name="Lipzen A."/>
            <person name="Chen C."/>
            <person name="Yan M."/>
            <person name="Daum C."/>
            <person name="Ng V."/>
            <person name="Clum A."/>
            <person name="Steindorff A."/>
            <person name="Ohm R.A."/>
            <person name="Martin F."/>
            <person name="Silar P."/>
            <person name="Natvig D.O."/>
            <person name="Lalanne C."/>
            <person name="Gautier V."/>
            <person name="Ament-Velasquez S.L."/>
            <person name="Kruys A."/>
            <person name="Hutchinson M.I."/>
            <person name="Powell A.J."/>
            <person name="Barry K."/>
            <person name="Miller A.N."/>
            <person name="Grigoriev I.V."/>
            <person name="Debuchy R."/>
            <person name="Gladieux P."/>
            <person name="Hiltunen Thoren M."/>
            <person name="Johannesson H."/>
        </authorList>
    </citation>
    <scope>NUCLEOTIDE SEQUENCE</scope>
    <source>
        <strain evidence="9">PSN243</strain>
    </source>
</reference>
<evidence type="ECO:0000256" key="5">
    <source>
        <dbReference type="ARBA" id="ARBA00023002"/>
    </source>
</evidence>
<evidence type="ECO:0000256" key="7">
    <source>
        <dbReference type="SAM" id="SignalP"/>
    </source>
</evidence>
<dbReference type="InterPro" id="IPR012132">
    <property type="entry name" value="GMC_OxRdtase"/>
</dbReference>
<sequence length="578" mass="61866">MAPWTCLLLCGASLVSGAVLGSREASGKAYDYVIVGGGTAGLTVGDRLSESGKHSVLVVEYGKLSGGALYDITSAPSPGLGNRRFPVDVGFVVGGSSAVNGMIFQRGNAKDYDIWGELAGGNNTWSWGNLLGYFRKGIQLTPPKPEVPADFNLKYDMKYWGDNYTSHNIFATFPNNLAPGMFPMYQALKALPGVNVAEDSGSGETGIAYWMTSTDPRTGARSFARTGHWDNLNRDNYHLLPETKVNEIIFKDNAAVGVRITPSGANTSTIIHARKEVILAAGAIHTPQILQLSGIGPADFLQRAKIPVKVDLPGVGSNFQDHSFTDVSFRWTQTPAIPSHLLNTPRPDNLGRSSLGISLSLPAISPNFSSIAARFAAQDPAAYLPPNTHPTIIAGYRAQQAIYAREMLRDDFSFLRVSASGNPTFTPINIHPVSRGTVLINPDAPEDEPIVDYRGASNPTDVELSVEGIKFLRKLMTTGELEKYGAVEISPGKGLESGEQLAEWVRARSVPSVYHPVGTAPMMPRELGGVVGGELRVYGVERLSVVDASVMTTIVAATTSMSVYAIAEKAADLIKARA</sequence>
<dbReference type="Gene3D" id="3.50.50.60">
    <property type="entry name" value="FAD/NAD(P)-binding domain"/>
    <property type="match status" value="1"/>
</dbReference>
<dbReference type="SUPFAM" id="SSF54373">
    <property type="entry name" value="FAD-linked reductases, C-terminal domain"/>
    <property type="match status" value="1"/>
</dbReference>
<evidence type="ECO:0000259" key="8">
    <source>
        <dbReference type="PROSITE" id="PS00624"/>
    </source>
</evidence>
<evidence type="ECO:0000313" key="10">
    <source>
        <dbReference type="Proteomes" id="UP001321760"/>
    </source>
</evidence>
<dbReference type="GO" id="GO:0016614">
    <property type="term" value="F:oxidoreductase activity, acting on CH-OH group of donors"/>
    <property type="evidence" value="ECO:0007669"/>
    <property type="project" value="InterPro"/>
</dbReference>
<dbReference type="AlphaFoldDB" id="A0AAV9GQI4"/>
<feature type="binding site" evidence="6">
    <location>
        <position position="245"/>
    </location>
    <ligand>
        <name>FAD</name>
        <dbReference type="ChEBI" id="CHEBI:57692"/>
    </ligand>
</feature>
<accession>A0AAV9GQI4</accession>
<dbReference type="SUPFAM" id="SSF51905">
    <property type="entry name" value="FAD/NAD(P)-binding domain"/>
    <property type="match status" value="1"/>
</dbReference>
<dbReference type="Pfam" id="PF00732">
    <property type="entry name" value="GMC_oxred_N"/>
    <property type="match status" value="1"/>
</dbReference>
<feature type="chain" id="PRO_5043877568" evidence="7">
    <location>
        <begin position="18"/>
        <end position="578"/>
    </location>
</feature>
<evidence type="ECO:0000256" key="4">
    <source>
        <dbReference type="ARBA" id="ARBA00022827"/>
    </source>
</evidence>
<dbReference type="PANTHER" id="PTHR11552:SF115">
    <property type="entry name" value="DEHYDROGENASE XPTC-RELATED"/>
    <property type="match status" value="1"/>
</dbReference>
<comment type="similarity">
    <text evidence="2">Belongs to the GMC oxidoreductase family.</text>
</comment>
<evidence type="ECO:0000313" key="9">
    <source>
        <dbReference type="EMBL" id="KAK4450893.1"/>
    </source>
</evidence>
<dbReference type="PANTHER" id="PTHR11552">
    <property type="entry name" value="GLUCOSE-METHANOL-CHOLINE GMC OXIDOREDUCTASE"/>
    <property type="match status" value="1"/>
</dbReference>
<dbReference type="PROSITE" id="PS00624">
    <property type="entry name" value="GMC_OXRED_2"/>
    <property type="match status" value="1"/>
</dbReference>
<gene>
    <name evidence="9" type="ORF">QBC34DRAFT_424221</name>
</gene>
<evidence type="ECO:0000256" key="6">
    <source>
        <dbReference type="PIRSR" id="PIRSR000137-2"/>
    </source>
</evidence>
<dbReference type="InterPro" id="IPR000172">
    <property type="entry name" value="GMC_OxRdtase_N"/>
</dbReference>
<dbReference type="InterPro" id="IPR027424">
    <property type="entry name" value="Glucose_Oxidase_domain_2"/>
</dbReference>
<feature type="signal peptide" evidence="7">
    <location>
        <begin position="1"/>
        <end position="17"/>
    </location>
</feature>
<proteinExistence type="inferred from homology"/>
<evidence type="ECO:0000256" key="2">
    <source>
        <dbReference type="ARBA" id="ARBA00010790"/>
    </source>
</evidence>
<name>A0AAV9GQI4_9PEZI</name>
<dbReference type="Pfam" id="PF05199">
    <property type="entry name" value="GMC_oxred_C"/>
    <property type="match status" value="1"/>
</dbReference>
<evidence type="ECO:0000256" key="1">
    <source>
        <dbReference type="ARBA" id="ARBA00001974"/>
    </source>
</evidence>
<keyword evidence="5" id="KW-0560">Oxidoreductase</keyword>
<comment type="caution">
    <text evidence="9">The sequence shown here is derived from an EMBL/GenBank/DDBJ whole genome shotgun (WGS) entry which is preliminary data.</text>
</comment>
<dbReference type="Proteomes" id="UP001321760">
    <property type="component" value="Unassembled WGS sequence"/>
</dbReference>
<organism evidence="9 10">
    <name type="scientific">Podospora aff. communis PSN243</name>
    <dbReference type="NCBI Taxonomy" id="3040156"/>
    <lineage>
        <taxon>Eukaryota</taxon>
        <taxon>Fungi</taxon>
        <taxon>Dikarya</taxon>
        <taxon>Ascomycota</taxon>
        <taxon>Pezizomycotina</taxon>
        <taxon>Sordariomycetes</taxon>
        <taxon>Sordariomycetidae</taxon>
        <taxon>Sordariales</taxon>
        <taxon>Podosporaceae</taxon>
        <taxon>Podospora</taxon>
    </lineage>
</organism>
<evidence type="ECO:0000256" key="3">
    <source>
        <dbReference type="ARBA" id="ARBA00022630"/>
    </source>
</evidence>
<protein>
    <submittedName>
        <fullName evidence="9">GMC oxidoreductase</fullName>
    </submittedName>
</protein>
<dbReference type="EMBL" id="MU865930">
    <property type="protein sequence ID" value="KAK4450893.1"/>
    <property type="molecule type" value="Genomic_DNA"/>
</dbReference>
<dbReference type="Gene3D" id="3.30.560.10">
    <property type="entry name" value="Glucose Oxidase, domain 3"/>
    <property type="match status" value="1"/>
</dbReference>
<dbReference type="Gene3D" id="4.10.450.10">
    <property type="entry name" value="Glucose Oxidase, domain 2"/>
    <property type="match status" value="1"/>
</dbReference>
<keyword evidence="4 6" id="KW-0274">FAD</keyword>
<keyword evidence="7" id="KW-0732">Signal</keyword>
<dbReference type="PIRSF" id="PIRSF000137">
    <property type="entry name" value="Alcohol_oxidase"/>
    <property type="match status" value="1"/>
</dbReference>
<feature type="domain" description="Glucose-methanol-choline oxidoreductase N-terminal" evidence="8">
    <location>
        <begin position="282"/>
        <end position="296"/>
    </location>
</feature>